<sequence>MMTETERHRRPQTVDEAAQRLISDLLVQQLKALSRMDEAAFDDLCDTVTPTLLDEFEIWEGNDALLSSCYQRCADDCADPARIILNRVKEILRDFNGYLVIS</sequence>
<keyword evidence="2" id="KW-1185">Reference proteome</keyword>
<evidence type="ECO:0000313" key="2">
    <source>
        <dbReference type="Proteomes" id="UP001165427"/>
    </source>
</evidence>
<dbReference type="RefSeq" id="WP_246907177.1">
    <property type="nucleotide sequence ID" value="NZ_JALJRB010000010.1"/>
</dbReference>
<evidence type="ECO:0000313" key="1">
    <source>
        <dbReference type="EMBL" id="MCJ8501058.1"/>
    </source>
</evidence>
<protein>
    <submittedName>
        <fullName evidence="1">Uncharacterized protein</fullName>
    </submittedName>
</protein>
<reference evidence="1" key="1">
    <citation type="submission" date="2022-04" db="EMBL/GenBank/DDBJ databases">
        <title>Desulfatitalea alkaliphila sp. nov., a novel anaerobic sulfate-reducing bacterium isolated from terrestrial mud volcano, Taman Peninsula, Russia.</title>
        <authorList>
            <person name="Khomyakova M.A."/>
            <person name="Merkel A.Y."/>
            <person name="Slobodkin A.I."/>
        </authorList>
    </citation>
    <scope>NUCLEOTIDE SEQUENCE</scope>
    <source>
        <strain evidence="1">M08but</strain>
    </source>
</reference>
<gene>
    <name evidence="1" type="ORF">MRX98_10785</name>
</gene>
<dbReference type="AlphaFoldDB" id="A0AA41UQ49"/>
<accession>A0AA41UQ49</accession>
<dbReference type="EMBL" id="JALJRB010000010">
    <property type="protein sequence ID" value="MCJ8501058.1"/>
    <property type="molecule type" value="Genomic_DNA"/>
</dbReference>
<organism evidence="1 2">
    <name type="scientific">Desulfatitalea alkaliphila</name>
    <dbReference type="NCBI Taxonomy" id="2929485"/>
    <lineage>
        <taxon>Bacteria</taxon>
        <taxon>Pseudomonadati</taxon>
        <taxon>Thermodesulfobacteriota</taxon>
        <taxon>Desulfobacteria</taxon>
        <taxon>Desulfobacterales</taxon>
        <taxon>Desulfosarcinaceae</taxon>
        <taxon>Desulfatitalea</taxon>
    </lineage>
</organism>
<proteinExistence type="predicted"/>
<name>A0AA41UQ49_9BACT</name>
<dbReference type="Proteomes" id="UP001165427">
    <property type="component" value="Unassembled WGS sequence"/>
</dbReference>
<comment type="caution">
    <text evidence="1">The sequence shown here is derived from an EMBL/GenBank/DDBJ whole genome shotgun (WGS) entry which is preliminary data.</text>
</comment>